<name>A0A4Y2CFF8_ARAVE</name>
<accession>A0A4Y2CFF8</accession>
<comment type="caution">
    <text evidence="1">The sequence shown here is derived from an EMBL/GenBank/DDBJ whole genome shotgun (WGS) entry which is preliminary data.</text>
</comment>
<dbReference type="Proteomes" id="UP000499080">
    <property type="component" value="Unassembled WGS sequence"/>
</dbReference>
<dbReference type="EMBL" id="BGPR01000186">
    <property type="protein sequence ID" value="GBM03093.1"/>
    <property type="molecule type" value="Genomic_DNA"/>
</dbReference>
<evidence type="ECO:0000313" key="2">
    <source>
        <dbReference type="Proteomes" id="UP000499080"/>
    </source>
</evidence>
<proteinExistence type="predicted"/>
<dbReference type="AlphaFoldDB" id="A0A4Y2CFF8"/>
<dbReference type="OrthoDB" id="6435590at2759"/>
<evidence type="ECO:0008006" key="3">
    <source>
        <dbReference type="Google" id="ProtNLM"/>
    </source>
</evidence>
<reference evidence="1 2" key="1">
    <citation type="journal article" date="2019" name="Sci. Rep.">
        <title>Orb-weaving spider Araneus ventricosus genome elucidates the spidroin gene catalogue.</title>
        <authorList>
            <person name="Kono N."/>
            <person name="Nakamura H."/>
            <person name="Ohtoshi R."/>
            <person name="Moran D.A.P."/>
            <person name="Shinohara A."/>
            <person name="Yoshida Y."/>
            <person name="Fujiwara M."/>
            <person name="Mori M."/>
            <person name="Tomita M."/>
            <person name="Arakawa K."/>
        </authorList>
    </citation>
    <scope>NUCLEOTIDE SEQUENCE [LARGE SCALE GENOMIC DNA]</scope>
</reference>
<evidence type="ECO:0000313" key="1">
    <source>
        <dbReference type="EMBL" id="GBM03093.1"/>
    </source>
</evidence>
<sequence length="171" mass="19328">MESFHAKYQISQKSAQHFQRDRDKLLLATLEKHGIVSIDIGKETPPIRLLLGVDVLRGILSGRIKVLKSGISAIETSFGWSILGSEKKTTLVKLVTLCLQNFEIPKIWELEKLGIVDPTERKTTKLLEDETLAHFQETVKKTDHRYGVALPLLGWLATHLCMKLLNLDCVQ</sequence>
<protein>
    <recommendedName>
        <fullName evidence="3">Peptidase aspartic putative domain-containing protein</fullName>
    </recommendedName>
</protein>
<gene>
    <name evidence="1" type="ORF">AVEN_14590_1</name>
</gene>
<keyword evidence="2" id="KW-1185">Reference proteome</keyword>
<organism evidence="1 2">
    <name type="scientific">Araneus ventricosus</name>
    <name type="common">Orbweaver spider</name>
    <name type="synonym">Epeira ventricosa</name>
    <dbReference type="NCBI Taxonomy" id="182803"/>
    <lineage>
        <taxon>Eukaryota</taxon>
        <taxon>Metazoa</taxon>
        <taxon>Ecdysozoa</taxon>
        <taxon>Arthropoda</taxon>
        <taxon>Chelicerata</taxon>
        <taxon>Arachnida</taxon>
        <taxon>Araneae</taxon>
        <taxon>Araneomorphae</taxon>
        <taxon>Entelegynae</taxon>
        <taxon>Araneoidea</taxon>
        <taxon>Araneidae</taxon>
        <taxon>Araneus</taxon>
    </lineage>
</organism>